<protein>
    <submittedName>
        <fullName evidence="5">DNA-binding MarR family transcriptional regulator</fullName>
    </submittedName>
</protein>
<dbReference type="SMART" id="SM00347">
    <property type="entry name" value="HTH_MARR"/>
    <property type="match status" value="1"/>
</dbReference>
<evidence type="ECO:0000256" key="1">
    <source>
        <dbReference type="ARBA" id="ARBA00023015"/>
    </source>
</evidence>
<dbReference type="PANTHER" id="PTHR42756">
    <property type="entry name" value="TRANSCRIPTIONAL REGULATOR, MARR"/>
    <property type="match status" value="1"/>
</dbReference>
<dbReference type="GO" id="GO:0003700">
    <property type="term" value="F:DNA-binding transcription factor activity"/>
    <property type="evidence" value="ECO:0007669"/>
    <property type="project" value="InterPro"/>
</dbReference>
<dbReference type="Pfam" id="PF01047">
    <property type="entry name" value="MarR"/>
    <property type="match status" value="1"/>
</dbReference>
<dbReference type="PRINTS" id="PR00598">
    <property type="entry name" value="HTHMARR"/>
</dbReference>
<keyword evidence="6" id="KW-1185">Reference proteome</keyword>
<dbReference type="Proteomes" id="UP000295611">
    <property type="component" value="Unassembled WGS sequence"/>
</dbReference>
<dbReference type="Gene3D" id="1.10.10.10">
    <property type="entry name" value="Winged helix-like DNA-binding domain superfamily/Winged helix DNA-binding domain"/>
    <property type="match status" value="1"/>
</dbReference>
<dbReference type="PANTHER" id="PTHR42756:SF1">
    <property type="entry name" value="TRANSCRIPTIONAL REPRESSOR OF EMRAB OPERON"/>
    <property type="match status" value="1"/>
</dbReference>
<gene>
    <name evidence="5" type="ORF">DFP86_104122</name>
</gene>
<evidence type="ECO:0000313" key="6">
    <source>
        <dbReference type="Proteomes" id="UP000295611"/>
    </source>
</evidence>
<dbReference type="GO" id="GO:0003677">
    <property type="term" value="F:DNA binding"/>
    <property type="evidence" value="ECO:0007669"/>
    <property type="project" value="UniProtKB-KW"/>
</dbReference>
<dbReference type="InterPro" id="IPR000835">
    <property type="entry name" value="HTH_MarR-typ"/>
</dbReference>
<keyword evidence="2 5" id="KW-0238">DNA-binding</keyword>
<evidence type="ECO:0000256" key="2">
    <source>
        <dbReference type="ARBA" id="ARBA00023125"/>
    </source>
</evidence>
<sequence>MEAFENADAVERILDQWRRERPELDVFPMGVLGRMKRCALLLEKQLERVFAQFGLCAWEFDVLATLRRSGAPYCLTPTVLFSSLMITSGTLTHRLRVLEEKGWIERIDSDQDARSTLVRLTDVGFNLIDAAVTAHVANEQDLLQALSSRSQQSLNNRLAELLASLELRGE</sequence>
<evidence type="ECO:0000256" key="3">
    <source>
        <dbReference type="ARBA" id="ARBA00023163"/>
    </source>
</evidence>
<keyword evidence="3" id="KW-0804">Transcription</keyword>
<keyword evidence="1" id="KW-0805">Transcription regulation</keyword>
<evidence type="ECO:0000313" key="5">
    <source>
        <dbReference type="EMBL" id="TDR80623.1"/>
    </source>
</evidence>
<name>A0A4R7B7Y5_9NEIS</name>
<dbReference type="InterPro" id="IPR036388">
    <property type="entry name" value="WH-like_DNA-bd_sf"/>
</dbReference>
<feature type="domain" description="HTH marR-type" evidence="4">
    <location>
        <begin position="28"/>
        <end position="163"/>
    </location>
</feature>
<proteinExistence type="predicted"/>
<reference evidence="5 6" key="1">
    <citation type="submission" date="2019-03" db="EMBL/GenBank/DDBJ databases">
        <title>Genomic Encyclopedia of Type Strains, Phase III (KMG-III): the genomes of soil and plant-associated and newly described type strains.</title>
        <authorList>
            <person name="Whitman W."/>
        </authorList>
    </citation>
    <scope>NUCLEOTIDE SEQUENCE [LARGE SCALE GENOMIC DNA]</scope>
    <source>
        <strain evidence="5 6">CECT 8976</strain>
    </source>
</reference>
<dbReference type="SUPFAM" id="SSF46785">
    <property type="entry name" value="Winged helix' DNA-binding domain"/>
    <property type="match status" value="1"/>
</dbReference>
<dbReference type="InterPro" id="IPR036390">
    <property type="entry name" value="WH_DNA-bd_sf"/>
</dbReference>
<dbReference type="OrthoDB" id="32523at2"/>
<dbReference type="PROSITE" id="PS50995">
    <property type="entry name" value="HTH_MARR_2"/>
    <property type="match status" value="1"/>
</dbReference>
<dbReference type="AlphaFoldDB" id="A0A4R7B7Y5"/>
<comment type="caution">
    <text evidence="5">The sequence shown here is derived from an EMBL/GenBank/DDBJ whole genome shotgun (WGS) entry which is preliminary data.</text>
</comment>
<accession>A0A4R7B7Y5</accession>
<organism evidence="5 6">
    <name type="scientific">Paludibacterium purpuratum</name>
    <dbReference type="NCBI Taxonomy" id="1144873"/>
    <lineage>
        <taxon>Bacteria</taxon>
        <taxon>Pseudomonadati</taxon>
        <taxon>Pseudomonadota</taxon>
        <taxon>Betaproteobacteria</taxon>
        <taxon>Neisseriales</taxon>
        <taxon>Chromobacteriaceae</taxon>
        <taxon>Paludibacterium</taxon>
    </lineage>
</organism>
<evidence type="ECO:0000259" key="4">
    <source>
        <dbReference type="PROSITE" id="PS50995"/>
    </source>
</evidence>
<dbReference type="RefSeq" id="WP_133679159.1">
    <property type="nucleotide sequence ID" value="NZ_SNZP01000004.1"/>
</dbReference>
<dbReference type="EMBL" id="SNZP01000004">
    <property type="protein sequence ID" value="TDR80623.1"/>
    <property type="molecule type" value="Genomic_DNA"/>
</dbReference>